<name>A0A250FPL5_9FLAO</name>
<dbReference type="InterPro" id="IPR005017">
    <property type="entry name" value="OMPP1/FadL/TodX"/>
</dbReference>
<protein>
    <recommendedName>
        <fullName evidence="11">Outer membrane protein transport protein, Ompp1/FadL/TodX family</fullName>
    </recommendedName>
</protein>
<reference evidence="10" key="1">
    <citation type="submission" date="2017-06" db="EMBL/GenBank/DDBJ databases">
        <title>Capnocytophaga spp. assemblies.</title>
        <authorList>
            <person name="Gulvik C.A."/>
        </authorList>
    </citation>
    <scope>NUCLEOTIDE SEQUENCE [LARGE SCALE GENOMIC DNA]</scope>
    <source>
        <strain evidence="10">H1496</strain>
    </source>
</reference>
<proteinExistence type="inferred from homology"/>
<evidence type="ECO:0000256" key="6">
    <source>
        <dbReference type="ARBA" id="ARBA00023136"/>
    </source>
</evidence>
<dbReference type="EMBL" id="CP022386">
    <property type="protein sequence ID" value="ATA85907.1"/>
    <property type="molecule type" value="Genomic_DNA"/>
</dbReference>
<evidence type="ECO:0000313" key="10">
    <source>
        <dbReference type="Proteomes" id="UP000217250"/>
    </source>
</evidence>
<dbReference type="RefSeq" id="WP_095909366.1">
    <property type="nucleotide sequence ID" value="NZ_CAUVLU010000006.1"/>
</dbReference>
<evidence type="ECO:0000256" key="2">
    <source>
        <dbReference type="ARBA" id="ARBA00008163"/>
    </source>
</evidence>
<evidence type="ECO:0000256" key="4">
    <source>
        <dbReference type="ARBA" id="ARBA00022692"/>
    </source>
</evidence>
<keyword evidence="5 8" id="KW-0732">Signal</keyword>
<sequence length="543" mass="60935">MKKNILTIGFCLATTFAFAQNHTDGLRYSMEELSGTARFKGMSGAFSSLGGDFSSISQNPAGSSIFTRTELSFSAGTAFTDNKATLLGGTANGKNSISSNDVYLGQFGIVFPIPLGDEGWRNMTFAFNYQQTNNFNPNDWGYTYTPDKNMGDYFVNRANGITQQNLFLNNYYKSGGQWVREFQGLNNIYSRMGRAPQPEKYRDALLGYTAGLIGPKTAPDGIPPTATDSEANAALNEREYKKNISDGATTMRTINQYSEGGVNKYNFNFGARYDFFSFGINLNSHRVDYRVVSEQREEYLNNTANIRSAVFQNDLKTTGSGFSMQLGAIAEVYEGVRIGLSYTSPTWYTLQDETSQALWTNTSDNRTYPATPNVTNIYEKYQFRTPGAWTVGLSWVWNKQLIVSGDYTYKGYGNMRFTTDDLRSENTVIQDLLGDTSSLRFGAEYRLPVGKTTHLFFRAGTRYEQSPYKKSYFKNLGQDRPMDDLYGFSGGLGLSFSGLRFDLSYDRATRTHQQGLYYATNSDRVKVDNTLDNLLLTVSFKLF</sequence>
<dbReference type="Proteomes" id="UP000217250">
    <property type="component" value="Chromosome"/>
</dbReference>
<keyword evidence="6" id="KW-0472">Membrane</keyword>
<comment type="subcellular location">
    <subcellularLocation>
        <location evidence="1">Cell outer membrane</location>
        <topology evidence="1">Multi-pass membrane protein</topology>
    </subcellularLocation>
</comment>
<dbReference type="GO" id="GO:0009279">
    <property type="term" value="C:cell outer membrane"/>
    <property type="evidence" value="ECO:0007669"/>
    <property type="project" value="UniProtKB-SubCell"/>
</dbReference>
<dbReference type="Gene3D" id="2.40.160.60">
    <property type="entry name" value="Outer membrane protein transport protein (OMPP1/FadL/TodX)"/>
    <property type="match status" value="2"/>
</dbReference>
<evidence type="ECO:0000313" key="9">
    <source>
        <dbReference type="EMBL" id="ATA85907.1"/>
    </source>
</evidence>
<accession>A0A250FPL5</accession>
<keyword evidence="4" id="KW-0812">Transmembrane</keyword>
<evidence type="ECO:0000256" key="3">
    <source>
        <dbReference type="ARBA" id="ARBA00022452"/>
    </source>
</evidence>
<evidence type="ECO:0000256" key="8">
    <source>
        <dbReference type="SAM" id="SignalP"/>
    </source>
</evidence>
<keyword evidence="7" id="KW-0998">Cell outer membrane</keyword>
<keyword evidence="3" id="KW-1134">Transmembrane beta strand</keyword>
<evidence type="ECO:0008006" key="11">
    <source>
        <dbReference type="Google" id="ProtNLM"/>
    </source>
</evidence>
<dbReference type="AlphaFoldDB" id="A0A250FPL5"/>
<comment type="similarity">
    <text evidence="2">Belongs to the OmpP1/FadL family.</text>
</comment>
<evidence type="ECO:0000256" key="7">
    <source>
        <dbReference type="ARBA" id="ARBA00023237"/>
    </source>
</evidence>
<dbReference type="SUPFAM" id="SSF56935">
    <property type="entry name" value="Porins"/>
    <property type="match status" value="1"/>
</dbReference>
<evidence type="ECO:0000256" key="5">
    <source>
        <dbReference type="ARBA" id="ARBA00022729"/>
    </source>
</evidence>
<organism evidence="9 10">
    <name type="scientific">Capnocytophaga gingivalis</name>
    <dbReference type="NCBI Taxonomy" id="1017"/>
    <lineage>
        <taxon>Bacteria</taxon>
        <taxon>Pseudomonadati</taxon>
        <taxon>Bacteroidota</taxon>
        <taxon>Flavobacteriia</taxon>
        <taxon>Flavobacteriales</taxon>
        <taxon>Flavobacteriaceae</taxon>
        <taxon>Capnocytophaga</taxon>
    </lineage>
</organism>
<gene>
    <name evidence="9" type="ORF">CGC50_01285</name>
</gene>
<dbReference type="GeneID" id="84807199"/>
<dbReference type="OrthoDB" id="9765571at2"/>
<dbReference type="Pfam" id="PF03349">
    <property type="entry name" value="Toluene_X"/>
    <property type="match status" value="1"/>
</dbReference>
<dbReference type="GO" id="GO:0015483">
    <property type="term" value="F:long-chain fatty acid transporting porin activity"/>
    <property type="evidence" value="ECO:0007669"/>
    <property type="project" value="TreeGrafter"/>
</dbReference>
<dbReference type="PANTHER" id="PTHR35093:SF8">
    <property type="entry name" value="OUTER MEMBRANE PROTEIN NMB0088-RELATED"/>
    <property type="match status" value="1"/>
</dbReference>
<evidence type="ECO:0000256" key="1">
    <source>
        <dbReference type="ARBA" id="ARBA00004571"/>
    </source>
</evidence>
<dbReference type="KEGG" id="cgh:CGC50_01285"/>
<feature type="chain" id="PRO_5012286989" description="Outer membrane protein transport protein, Ompp1/FadL/TodX family" evidence="8">
    <location>
        <begin position="20"/>
        <end position="543"/>
    </location>
</feature>
<dbReference type="PANTHER" id="PTHR35093">
    <property type="entry name" value="OUTER MEMBRANE PROTEIN NMB0088-RELATED"/>
    <property type="match status" value="1"/>
</dbReference>
<feature type="signal peptide" evidence="8">
    <location>
        <begin position="1"/>
        <end position="19"/>
    </location>
</feature>